<dbReference type="FunFam" id="3.30.230.40:FF:000001">
    <property type="entry name" value="Imidazoleglycerol-phosphate dehydratase HisB"/>
    <property type="match status" value="1"/>
</dbReference>
<protein>
    <recommendedName>
        <fullName evidence="2">Imidazoleglycerol-phosphate dehydratase</fullName>
    </recommendedName>
</protein>
<evidence type="ECO:0000256" key="1">
    <source>
        <dbReference type="ARBA" id="ARBA00005047"/>
    </source>
</evidence>
<accession>A0A382TKR6</accession>
<name>A0A382TKR6_9ZZZZ</name>
<comment type="pathway">
    <text evidence="1">Amino-acid biosynthesis; L-histidine biosynthesis; L-histidine from 5-phospho-alpha-D-ribose 1-diphosphate: step 6/9.</text>
</comment>
<evidence type="ECO:0000256" key="4">
    <source>
        <dbReference type="ARBA" id="ARBA00023102"/>
    </source>
</evidence>
<keyword evidence="4" id="KW-0368">Histidine biosynthesis</keyword>
<evidence type="ECO:0000256" key="5">
    <source>
        <dbReference type="ARBA" id="ARBA00023239"/>
    </source>
</evidence>
<dbReference type="AlphaFoldDB" id="A0A382TKR6"/>
<evidence type="ECO:0000256" key="3">
    <source>
        <dbReference type="ARBA" id="ARBA00022605"/>
    </source>
</evidence>
<dbReference type="PANTHER" id="PTHR23133:SF2">
    <property type="entry name" value="IMIDAZOLEGLYCEROL-PHOSPHATE DEHYDRATASE"/>
    <property type="match status" value="1"/>
</dbReference>
<dbReference type="PROSITE" id="PS00955">
    <property type="entry name" value="IGP_DEHYDRATASE_2"/>
    <property type="match status" value="1"/>
</dbReference>
<dbReference type="GO" id="GO:0004424">
    <property type="term" value="F:imidazoleglycerol-phosphate dehydratase activity"/>
    <property type="evidence" value="ECO:0007669"/>
    <property type="project" value="InterPro"/>
</dbReference>
<dbReference type="InterPro" id="IPR020565">
    <property type="entry name" value="ImidazoleglycerP_deHydtase_CS"/>
</dbReference>
<evidence type="ECO:0000256" key="2">
    <source>
        <dbReference type="ARBA" id="ARBA00016664"/>
    </source>
</evidence>
<sequence>GDTEVGWHHTIEDTAIVLGKAINEAIGEGKGIVRMGNSFVPLDECLALVAIDFSGRGYSVIKSTITSADLGQLSGGLIEHFLETLAREGKFNMHITMLAGSNNHHKAESIFKGLARAIRQAASIDPRSKAEPTSTKGTIS</sequence>
<evidence type="ECO:0000313" key="6">
    <source>
        <dbReference type="EMBL" id="SVD22709.1"/>
    </source>
</evidence>
<dbReference type="InterPro" id="IPR038494">
    <property type="entry name" value="IGPD_sf"/>
</dbReference>
<dbReference type="UniPathway" id="UPA00031">
    <property type="reaction ID" value="UER00011"/>
</dbReference>
<dbReference type="SUPFAM" id="SSF54211">
    <property type="entry name" value="Ribosomal protein S5 domain 2-like"/>
    <property type="match status" value="2"/>
</dbReference>
<dbReference type="InterPro" id="IPR020568">
    <property type="entry name" value="Ribosomal_Su5_D2-typ_SF"/>
</dbReference>
<proteinExistence type="predicted"/>
<keyword evidence="3" id="KW-0028">Amino-acid biosynthesis</keyword>
<dbReference type="Pfam" id="PF00475">
    <property type="entry name" value="IGPD"/>
    <property type="match status" value="1"/>
</dbReference>
<dbReference type="Gene3D" id="3.30.230.40">
    <property type="entry name" value="Imidazole glycerol phosphate dehydratase, domain 1"/>
    <property type="match status" value="2"/>
</dbReference>
<gene>
    <name evidence="6" type="ORF">METZ01_LOCUS375563</name>
</gene>
<feature type="non-terminal residue" evidence="6">
    <location>
        <position position="1"/>
    </location>
</feature>
<dbReference type="InterPro" id="IPR000807">
    <property type="entry name" value="ImidazoleglycerolP_deHydtase"/>
</dbReference>
<dbReference type="EMBL" id="UINC01137395">
    <property type="protein sequence ID" value="SVD22709.1"/>
    <property type="molecule type" value="Genomic_DNA"/>
</dbReference>
<keyword evidence="5" id="KW-0456">Lyase</keyword>
<organism evidence="6">
    <name type="scientific">marine metagenome</name>
    <dbReference type="NCBI Taxonomy" id="408172"/>
    <lineage>
        <taxon>unclassified sequences</taxon>
        <taxon>metagenomes</taxon>
        <taxon>ecological metagenomes</taxon>
    </lineage>
</organism>
<reference evidence="6" key="1">
    <citation type="submission" date="2018-05" db="EMBL/GenBank/DDBJ databases">
        <authorList>
            <person name="Lanie J.A."/>
            <person name="Ng W.-L."/>
            <person name="Kazmierczak K.M."/>
            <person name="Andrzejewski T.M."/>
            <person name="Davidsen T.M."/>
            <person name="Wayne K.J."/>
            <person name="Tettelin H."/>
            <person name="Glass J.I."/>
            <person name="Rusch D."/>
            <person name="Podicherti R."/>
            <person name="Tsui H.-C.T."/>
            <person name="Winkler M.E."/>
        </authorList>
    </citation>
    <scope>NUCLEOTIDE SEQUENCE</scope>
</reference>
<dbReference type="PANTHER" id="PTHR23133">
    <property type="entry name" value="IMIDAZOLEGLYCEROL-PHOSPHATE DEHYDRATASE HIS7"/>
    <property type="match status" value="1"/>
</dbReference>
<dbReference type="GO" id="GO:0000105">
    <property type="term" value="P:L-histidine biosynthetic process"/>
    <property type="evidence" value="ECO:0007669"/>
    <property type="project" value="UniProtKB-UniPathway"/>
</dbReference>